<dbReference type="AlphaFoldDB" id="A0A2B7XNH7"/>
<name>A0A2B7XNH7_9EURO</name>
<dbReference type="OrthoDB" id="426293at2759"/>
<gene>
    <name evidence="1" type="ORF">AJ79_05513</name>
</gene>
<proteinExistence type="predicted"/>
<dbReference type="Gene3D" id="1.25.40.20">
    <property type="entry name" value="Ankyrin repeat-containing domain"/>
    <property type="match status" value="1"/>
</dbReference>
<sequence>MPLAEGTLQFRPGAGAALKHLETKIPWLHPFFEIPFKQHVTLGKRTWLVRWFCNQSEEILAILFSGLLTPVTLACYSLQTSYFGALRLKKLAITVLKMFDIILEHSVEFDSTRNDCRDFISSSMVSYSNSSGTRIREIVRMLLEKGAEPYVPTIAIQAQSGHLNIIQFAIAHGADPQRGFSLISAASGGHEHIVHFLLDNGAQLAGNRREQCTASLRDERNKDRTTILFTCF</sequence>
<dbReference type="InterPro" id="IPR036770">
    <property type="entry name" value="Ankyrin_rpt-contain_sf"/>
</dbReference>
<evidence type="ECO:0000313" key="1">
    <source>
        <dbReference type="EMBL" id="PGH10158.1"/>
    </source>
</evidence>
<dbReference type="EMBL" id="PDNB01000088">
    <property type="protein sequence ID" value="PGH10158.1"/>
    <property type="molecule type" value="Genomic_DNA"/>
</dbReference>
<protein>
    <submittedName>
        <fullName evidence="1">Uncharacterized protein</fullName>
    </submittedName>
</protein>
<dbReference type="SUPFAM" id="SSF48403">
    <property type="entry name" value="Ankyrin repeat"/>
    <property type="match status" value="1"/>
</dbReference>
<comment type="caution">
    <text evidence="1">The sequence shown here is derived from an EMBL/GenBank/DDBJ whole genome shotgun (WGS) entry which is preliminary data.</text>
</comment>
<dbReference type="Pfam" id="PF12796">
    <property type="entry name" value="Ank_2"/>
    <property type="match status" value="1"/>
</dbReference>
<keyword evidence="2" id="KW-1185">Reference proteome</keyword>
<evidence type="ECO:0000313" key="2">
    <source>
        <dbReference type="Proteomes" id="UP000223968"/>
    </source>
</evidence>
<organism evidence="1 2">
    <name type="scientific">Helicocarpus griseus UAMH5409</name>
    <dbReference type="NCBI Taxonomy" id="1447875"/>
    <lineage>
        <taxon>Eukaryota</taxon>
        <taxon>Fungi</taxon>
        <taxon>Dikarya</taxon>
        <taxon>Ascomycota</taxon>
        <taxon>Pezizomycotina</taxon>
        <taxon>Eurotiomycetes</taxon>
        <taxon>Eurotiomycetidae</taxon>
        <taxon>Onygenales</taxon>
        <taxon>Ajellomycetaceae</taxon>
        <taxon>Helicocarpus</taxon>
    </lineage>
</organism>
<reference evidence="1 2" key="1">
    <citation type="submission" date="2017-10" db="EMBL/GenBank/DDBJ databases">
        <title>Comparative genomics in systemic dimorphic fungi from Ajellomycetaceae.</title>
        <authorList>
            <person name="Munoz J.F."/>
            <person name="Mcewen J.G."/>
            <person name="Clay O.K."/>
            <person name="Cuomo C.A."/>
        </authorList>
    </citation>
    <scope>NUCLEOTIDE SEQUENCE [LARGE SCALE GENOMIC DNA]</scope>
    <source>
        <strain evidence="1 2">UAMH5409</strain>
    </source>
</reference>
<dbReference type="Proteomes" id="UP000223968">
    <property type="component" value="Unassembled WGS sequence"/>
</dbReference>
<dbReference type="InterPro" id="IPR002110">
    <property type="entry name" value="Ankyrin_rpt"/>
</dbReference>
<dbReference type="STRING" id="1447875.A0A2B7XNH7"/>
<accession>A0A2B7XNH7</accession>